<feature type="region of interest" description="Disordered" evidence="1">
    <location>
        <begin position="29"/>
        <end position="80"/>
    </location>
</feature>
<dbReference type="AlphaFoldDB" id="A0A850PCZ6"/>
<accession>A0A850PCZ6</accession>
<proteinExistence type="predicted"/>
<protein>
    <submittedName>
        <fullName evidence="2">Uncharacterized protein</fullName>
    </submittedName>
</protein>
<evidence type="ECO:0000313" key="3">
    <source>
        <dbReference type="Proteomes" id="UP000585665"/>
    </source>
</evidence>
<evidence type="ECO:0000256" key="1">
    <source>
        <dbReference type="SAM" id="MobiDB-lite"/>
    </source>
</evidence>
<evidence type="ECO:0000313" key="2">
    <source>
        <dbReference type="EMBL" id="NVN40773.1"/>
    </source>
</evidence>
<reference evidence="2 3" key="1">
    <citation type="submission" date="2020-06" db="EMBL/GenBank/DDBJ databases">
        <title>Description of novel acetic acid bacteria.</title>
        <authorList>
            <person name="Sombolestani A."/>
        </authorList>
    </citation>
    <scope>NUCLEOTIDE SEQUENCE [LARGE SCALE GENOMIC DNA]</scope>
    <source>
        <strain evidence="2 3">LMG 27010</strain>
    </source>
</reference>
<dbReference type="EMBL" id="JABXXR010000063">
    <property type="protein sequence ID" value="NVN40773.1"/>
    <property type="molecule type" value="Genomic_DNA"/>
</dbReference>
<comment type="caution">
    <text evidence="2">The sequence shown here is derived from an EMBL/GenBank/DDBJ whole genome shotgun (WGS) entry which is preliminary data.</text>
</comment>
<name>A0A850PCZ6_9PROT</name>
<dbReference type="Proteomes" id="UP000585665">
    <property type="component" value="Unassembled WGS sequence"/>
</dbReference>
<sequence length="80" mass="8481">MVYGTTNGSASDGGEIWITGRTDLIGSVWNLDDASEPKKPGDAPRNPARPAGEDHKGGFDPYPDKSPARDPGGDMPQKEQ</sequence>
<dbReference type="RefSeq" id="WP_176613712.1">
    <property type="nucleotide sequence ID" value="NZ_JABXXR010000063.1"/>
</dbReference>
<gene>
    <name evidence="2" type="ORF">HUK82_09380</name>
</gene>
<keyword evidence="3" id="KW-1185">Reference proteome</keyword>
<feature type="compositionally biased region" description="Basic and acidic residues" evidence="1">
    <location>
        <begin position="51"/>
        <end position="80"/>
    </location>
</feature>
<organism evidence="2 3">
    <name type="scientific">Ameyamaea chiangmaiensis</name>
    <dbReference type="NCBI Taxonomy" id="442969"/>
    <lineage>
        <taxon>Bacteria</taxon>
        <taxon>Pseudomonadati</taxon>
        <taxon>Pseudomonadota</taxon>
        <taxon>Alphaproteobacteria</taxon>
        <taxon>Acetobacterales</taxon>
        <taxon>Acetobacteraceae</taxon>
        <taxon>Ameyamaea</taxon>
    </lineage>
</organism>